<accession>A0A835YZB6</accession>
<organism evidence="3 4">
    <name type="scientific">Tribonema minus</name>
    <dbReference type="NCBI Taxonomy" id="303371"/>
    <lineage>
        <taxon>Eukaryota</taxon>
        <taxon>Sar</taxon>
        <taxon>Stramenopiles</taxon>
        <taxon>Ochrophyta</taxon>
        <taxon>PX clade</taxon>
        <taxon>Xanthophyceae</taxon>
        <taxon>Tribonematales</taxon>
        <taxon>Tribonemataceae</taxon>
        <taxon>Tribonema</taxon>
    </lineage>
</organism>
<feature type="compositionally biased region" description="Pro residues" evidence="1">
    <location>
        <begin position="266"/>
        <end position="275"/>
    </location>
</feature>
<comment type="caution">
    <text evidence="3">The sequence shown here is derived from an EMBL/GenBank/DDBJ whole genome shotgun (WGS) entry which is preliminary data.</text>
</comment>
<feature type="compositionally biased region" description="Low complexity" evidence="1">
    <location>
        <begin position="189"/>
        <end position="217"/>
    </location>
</feature>
<feature type="compositionally biased region" description="Gly residues" evidence="1">
    <location>
        <begin position="218"/>
        <end position="227"/>
    </location>
</feature>
<dbReference type="Proteomes" id="UP000664859">
    <property type="component" value="Unassembled WGS sequence"/>
</dbReference>
<feature type="compositionally biased region" description="Low complexity" evidence="1">
    <location>
        <begin position="143"/>
        <end position="153"/>
    </location>
</feature>
<evidence type="ECO:0000256" key="2">
    <source>
        <dbReference type="SAM" id="SignalP"/>
    </source>
</evidence>
<dbReference type="EMBL" id="JAFCMP010000168">
    <property type="protein sequence ID" value="KAG5184401.1"/>
    <property type="molecule type" value="Genomic_DNA"/>
</dbReference>
<feature type="signal peptide" evidence="2">
    <location>
        <begin position="1"/>
        <end position="32"/>
    </location>
</feature>
<reference evidence="3" key="1">
    <citation type="submission" date="2021-02" db="EMBL/GenBank/DDBJ databases">
        <title>First Annotated Genome of the Yellow-green Alga Tribonema minus.</title>
        <authorList>
            <person name="Mahan K.M."/>
        </authorList>
    </citation>
    <scope>NUCLEOTIDE SEQUENCE</scope>
    <source>
        <strain evidence="3">UTEX B ZZ1240</strain>
    </source>
</reference>
<feature type="chain" id="PRO_5032910323" evidence="2">
    <location>
        <begin position="33"/>
        <end position="307"/>
    </location>
</feature>
<name>A0A835YZB6_9STRA</name>
<evidence type="ECO:0000313" key="4">
    <source>
        <dbReference type="Proteomes" id="UP000664859"/>
    </source>
</evidence>
<evidence type="ECO:0000313" key="3">
    <source>
        <dbReference type="EMBL" id="KAG5184401.1"/>
    </source>
</evidence>
<keyword evidence="4" id="KW-1185">Reference proteome</keyword>
<gene>
    <name evidence="3" type="ORF">JKP88DRAFT_244773</name>
</gene>
<evidence type="ECO:0000256" key="1">
    <source>
        <dbReference type="SAM" id="MobiDB-lite"/>
    </source>
</evidence>
<protein>
    <submittedName>
        <fullName evidence="3">Uncharacterized protein</fullName>
    </submittedName>
</protein>
<feature type="region of interest" description="Disordered" evidence="1">
    <location>
        <begin position="143"/>
        <end position="231"/>
    </location>
</feature>
<proteinExistence type="predicted"/>
<keyword evidence="2" id="KW-0732">Signal</keyword>
<sequence>MFEACEAALGLLRSVFCGLFCSCFGCCCGAEADDDVIQEPPIERTGKRPPQDLKAYQWPRFFSAPAGPDAGTEALLARRQTHTHDGAEGQRTPTADDLNRQYESLATIPAPPGALPAATADALAPSFRPPLPPLAAGDAAALPLPQRRPSPRSMLEGSGGGGGGSGGGRDAEAAAVLLKDSQVQKQQQRAARSPGVASSPSGSAAARPPRQRGSGAMSSGGGGGGSGSFVTCNSHESFVTCTAASAAYAGNEHDLEGFEDALTFGPSPPSSPPPRIESRTPSPLAPPPAQARRSCGGGAAAGPMLVA</sequence>
<feature type="region of interest" description="Disordered" evidence="1">
    <location>
        <begin position="257"/>
        <end position="307"/>
    </location>
</feature>
<feature type="compositionally biased region" description="Gly residues" evidence="1">
    <location>
        <begin position="157"/>
        <end position="168"/>
    </location>
</feature>
<dbReference type="AlphaFoldDB" id="A0A835YZB6"/>